<dbReference type="PANTHER" id="PTHR46302:SF3">
    <property type="entry name" value="DOUBLECORTIN DOMAIN-CONTAINING PROTEIN 1"/>
    <property type="match status" value="1"/>
</dbReference>
<dbReference type="CDD" id="cd17155">
    <property type="entry name" value="DCX_DCDC1"/>
    <property type="match status" value="1"/>
</dbReference>
<dbReference type="Proteomes" id="UP000291020">
    <property type="component" value="Unassembled WGS sequence"/>
</dbReference>
<reference evidence="3" key="2">
    <citation type="submission" date="2025-08" db="UniProtKB">
        <authorList>
            <consortium name="Ensembl"/>
        </authorList>
    </citation>
    <scope>IDENTIFICATION</scope>
</reference>
<dbReference type="GO" id="GO:1902412">
    <property type="term" value="P:regulation of mitotic cytokinesis"/>
    <property type="evidence" value="ECO:0007669"/>
    <property type="project" value="InterPro"/>
</dbReference>
<dbReference type="InterPro" id="IPR056415">
    <property type="entry name" value="DCX2_DCDC1"/>
</dbReference>
<organism evidence="3 4">
    <name type="scientific">Gopherus agassizii</name>
    <name type="common">Agassiz's desert tortoise</name>
    <dbReference type="NCBI Taxonomy" id="38772"/>
    <lineage>
        <taxon>Eukaryota</taxon>
        <taxon>Metazoa</taxon>
        <taxon>Chordata</taxon>
        <taxon>Craniata</taxon>
        <taxon>Vertebrata</taxon>
        <taxon>Euteleostomi</taxon>
        <taxon>Archelosauria</taxon>
        <taxon>Testudinata</taxon>
        <taxon>Testudines</taxon>
        <taxon>Cryptodira</taxon>
        <taxon>Durocryptodira</taxon>
        <taxon>Testudinoidea</taxon>
        <taxon>Testudinidae</taxon>
        <taxon>Gopherus</taxon>
    </lineage>
</organism>
<dbReference type="InterPro" id="IPR036572">
    <property type="entry name" value="Doublecortin_dom_sf"/>
</dbReference>
<dbReference type="AlphaFoldDB" id="A0A452HHB1"/>
<dbReference type="Pfam" id="PF24478">
    <property type="entry name" value="DCX2_DCDC1"/>
    <property type="match status" value="1"/>
</dbReference>
<evidence type="ECO:0000259" key="2">
    <source>
        <dbReference type="PROSITE" id="PS50309"/>
    </source>
</evidence>
<name>A0A452HHB1_9SAUR</name>
<dbReference type="InterPro" id="IPR003533">
    <property type="entry name" value="Doublecortin_dom"/>
</dbReference>
<sequence>MGPDESPAPRAGRDGCEGGIRTPAPSRSCFRPGTIGESTNRKWSPAWADAVSMATEGASDPPERLQRPEMANDKRPVSDHVPCSPTFEASQRNNEFLTSSSSSCHNSVQTMVVKQYVNKVITSSHLHHLPRKFISPYAKTAIKNTDRKQNSGQPLFGPNIHLQSAVVSRRSGLQDCSTHQTKSVQSSDRISNLGSYKSDSTNNFCLISPSKRNRPLSAPAGQLRCTQFSSSRFQLAQKESEVPQVIKCQPRVIKVTAYKNGTRSIFAKIAVPSIKLLLEECTEKLNLNMAARRVFLADGTEALEPKDIPHDADIYISTGEPFLDPFKKIRDHLSLMKKVTWTMNGLVLPTGAKRRKTKPTLSNRMKKLIEKSSLRILVFKNCSGQDGYEIIAAQDQIEKFLDACTIRMNLTSPAKHLYNIHGGKIEDLISVPLLDKCLQNSITPLRGPVWVSKGEGFSPSGAKMYIHGVLLALYQRLKSAKNYCKQMDFAIDGQRGEITEKGILSMTTEELYLEQEKVNKLIEELQVAIKSYKGHLSKLAPQLQAEQEQCASYVYKHIKRLPANIVLPQGLQLKVYENGKDTGDPSLYQQKRDGE</sequence>
<evidence type="ECO:0000313" key="3">
    <source>
        <dbReference type="Ensembl" id="ENSGAGP00000014270.1"/>
    </source>
</evidence>
<dbReference type="GO" id="GO:0035556">
    <property type="term" value="P:intracellular signal transduction"/>
    <property type="evidence" value="ECO:0007669"/>
    <property type="project" value="InterPro"/>
</dbReference>
<dbReference type="PROSITE" id="PS50309">
    <property type="entry name" value="DC"/>
    <property type="match status" value="1"/>
</dbReference>
<evidence type="ECO:0000313" key="4">
    <source>
        <dbReference type="Proteomes" id="UP000291020"/>
    </source>
</evidence>
<feature type="region of interest" description="Disordered" evidence="1">
    <location>
        <begin position="1"/>
        <end position="85"/>
    </location>
</feature>
<dbReference type="PANTHER" id="PTHR46302">
    <property type="entry name" value="DOUBLECORTIN DOMAIN-CONTAINING PROTEIN 1"/>
    <property type="match status" value="1"/>
</dbReference>
<dbReference type="SUPFAM" id="SSF89837">
    <property type="entry name" value="Doublecortin (DC)"/>
    <property type="match status" value="1"/>
</dbReference>
<dbReference type="CDD" id="cd17157">
    <property type="entry name" value="DCX2_DCDC5"/>
    <property type="match status" value="1"/>
</dbReference>
<dbReference type="GO" id="GO:0008017">
    <property type="term" value="F:microtubule binding"/>
    <property type="evidence" value="ECO:0007669"/>
    <property type="project" value="InterPro"/>
</dbReference>
<dbReference type="InterPro" id="IPR043188">
    <property type="entry name" value="DCDC1"/>
</dbReference>
<dbReference type="Ensembl" id="ENSGAGT00000016331.1">
    <property type="protein sequence ID" value="ENSGAGP00000014270.1"/>
    <property type="gene ID" value="ENSGAGG00000010859.1"/>
</dbReference>
<keyword evidence="4" id="KW-1185">Reference proteome</keyword>
<feature type="domain" description="Doublecortin" evidence="2">
    <location>
        <begin position="258"/>
        <end position="325"/>
    </location>
</feature>
<dbReference type="Gene3D" id="3.10.20.230">
    <property type="entry name" value="Doublecortin domain"/>
    <property type="match status" value="1"/>
</dbReference>
<reference evidence="3" key="3">
    <citation type="submission" date="2025-09" db="UniProtKB">
        <authorList>
            <consortium name="Ensembl"/>
        </authorList>
    </citation>
    <scope>IDENTIFICATION</scope>
</reference>
<reference evidence="4" key="1">
    <citation type="journal article" date="2017" name="PLoS ONE">
        <title>The Agassiz's desert tortoise genome provides a resource for the conservation of a threatened species.</title>
        <authorList>
            <person name="Tollis M."/>
            <person name="DeNardo D.F."/>
            <person name="Cornelius J.A."/>
            <person name="Dolby G.A."/>
            <person name="Edwards T."/>
            <person name="Henen B.T."/>
            <person name="Karl A.E."/>
            <person name="Murphy R.W."/>
            <person name="Kusumi K."/>
        </authorList>
    </citation>
    <scope>NUCLEOTIDE SEQUENCE [LARGE SCALE GENOMIC DNA]</scope>
</reference>
<dbReference type="GO" id="GO:0030496">
    <property type="term" value="C:midbody"/>
    <property type="evidence" value="ECO:0007669"/>
    <property type="project" value="TreeGrafter"/>
</dbReference>
<accession>A0A452HHB1</accession>
<evidence type="ECO:0000256" key="1">
    <source>
        <dbReference type="SAM" id="MobiDB-lite"/>
    </source>
</evidence>
<protein>
    <recommendedName>
        <fullName evidence="2">Doublecortin domain-containing protein</fullName>
    </recommendedName>
</protein>
<proteinExistence type="predicted"/>
<dbReference type="STRING" id="38772.ENSGAGP00000014270"/>
<feature type="compositionally biased region" description="Basic and acidic residues" evidence="1">
    <location>
        <begin position="61"/>
        <end position="78"/>
    </location>
</feature>